<dbReference type="InterPro" id="IPR015421">
    <property type="entry name" value="PyrdxlP-dep_Trfase_major"/>
</dbReference>
<comment type="similarity">
    <text evidence="3">Belongs to the class-III pyridoxal-phosphate-dependent aminotransferase family.</text>
</comment>
<dbReference type="SUPFAM" id="SSF53383">
    <property type="entry name" value="PLP-dependent transferases"/>
    <property type="match status" value="1"/>
</dbReference>
<evidence type="ECO:0000313" key="4">
    <source>
        <dbReference type="EMBL" id="NOJ43709.1"/>
    </source>
</evidence>
<gene>
    <name evidence="4" type="ORF">HCN58_29815</name>
</gene>
<proteinExistence type="inferred from homology"/>
<protein>
    <submittedName>
        <fullName evidence="4">Glutamate-1-semialdehyde 2,1-aminomutase</fullName>
        <ecNumber evidence="4">5.4.3.8</ecNumber>
    </submittedName>
</protein>
<dbReference type="Gene3D" id="3.90.1150.10">
    <property type="entry name" value="Aspartate Aminotransferase, domain 1"/>
    <property type="match status" value="1"/>
</dbReference>
<keyword evidence="4" id="KW-0413">Isomerase</keyword>
<dbReference type="PANTHER" id="PTHR43713">
    <property type="entry name" value="GLUTAMATE-1-SEMIALDEHYDE 2,1-AMINOMUTASE"/>
    <property type="match status" value="1"/>
</dbReference>
<name>A0A7Y4LYW9_9BRAD</name>
<organism evidence="4 5">
    <name type="scientific">Bradyrhizobium australiense</name>
    <dbReference type="NCBI Taxonomy" id="2721161"/>
    <lineage>
        <taxon>Bacteria</taxon>
        <taxon>Pseudomonadati</taxon>
        <taxon>Pseudomonadota</taxon>
        <taxon>Alphaproteobacteria</taxon>
        <taxon>Hyphomicrobiales</taxon>
        <taxon>Nitrobacteraceae</taxon>
        <taxon>Bradyrhizobium</taxon>
    </lineage>
</organism>
<dbReference type="AlphaFoldDB" id="A0A7Y4LYW9"/>
<keyword evidence="5" id="KW-1185">Reference proteome</keyword>
<dbReference type="GO" id="GO:0042286">
    <property type="term" value="F:glutamate-1-semialdehyde 2,1-aminomutase activity"/>
    <property type="evidence" value="ECO:0007669"/>
    <property type="project" value="UniProtKB-EC"/>
</dbReference>
<dbReference type="InterPro" id="IPR015424">
    <property type="entry name" value="PyrdxlP-dep_Trfase"/>
</dbReference>
<dbReference type="InterPro" id="IPR005814">
    <property type="entry name" value="Aminotrans_3"/>
</dbReference>
<accession>A0A7Y4LYW9</accession>
<evidence type="ECO:0000256" key="3">
    <source>
        <dbReference type="RuleBase" id="RU003560"/>
    </source>
</evidence>
<sequence>MQARAHALIPGGAHTYAKGDDQYPVLAPGFLARGKGCHVWDVDGNEFIEYGMGLRAVTLGHAYAPVVEAAHRQMLLGENYTRPAAIELDCAEQFLSLIEGFDMVKFGKNGSDATTAAVRLARAYTGRDLIARCADQPFFSVDDWFIGDTAMSAGIPKAIQELTLQFRYNNIDSLRSLFEQNPGRIACVVLEAATAVEPEPDFLRSVQELCRSEGAVFILDEMITGFRWHNAGAKRVYGISPDLSTFGKGMGNGFSVSALAGRRDIMELGGLQHDRERVFLLSTTHGAETHSLAAAIETMQTYRRDNVIEYLYRQGERLRTGINRAIDSLGLKGSFEVLGRPSNMVYATRDQSQQPSQAFRALFLQETIRRGLIMPSLVVSFSHSDADIDRTIEAIGEALQVYRRALEDGVERYLIGRPVKPVFRKFN</sequence>
<comment type="cofactor">
    <cofactor evidence="1">
        <name>pyridoxal 5'-phosphate</name>
        <dbReference type="ChEBI" id="CHEBI:597326"/>
    </cofactor>
</comment>
<evidence type="ECO:0000313" key="5">
    <source>
        <dbReference type="Proteomes" id="UP000544122"/>
    </source>
</evidence>
<dbReference type="GO" id="GO:0030170">
    <property type="term" value="F:pyridoxal phosphate binding"/>
    <property type="evidence" value="ECO:0007669"/>
    <property type="project" value="InterPro"/>
</dbReference>
<reference evidence="4 5" key="1">
    <citation type="submission" date="2020-03" db="EMBL/GenBank/DDBJ databases">
        <title>Bradyrhizobium diversity isolated from nodules of Indigofera sp.</title>
        <authorList>
            <person name="Klepa M."/>
            <person name="Helene L."/>
            <person name="Hungria M."/>
        </authorList>
    </citation>
    <scope>NUCLEOTIDE SEQUENCE [LARGE SCALE GENOMIC DNA]</scope>
    <source>
        <strain evidence="4 5">WSM 1791</strain>
    </source>
</reference>
<dbReference type="Pfam" id="PF00202">
    <property type="entry name" value="Aminotran_3"/>
    <property type="match status" value="1"/>
</dbReference>
<comment type="caution">
    <text evidence="4">The sequence shown here is derived from an EMBL/GenBank/DDBJ whole genome shotgun (WGS) entry which is preliminary data.</text>
</comment>
<dbReference type="Proteomes" id="UP000544122">
    <property type="component" value="Unassembled WGS sequence"/>
</dbReference>
<evidence type="ECO:0000256" key="1">
    <source>
        <dbReference type="ARBA" id="ARBA00001933"/>
    </source>
</evidence>
<dbReference type="GO" id="GO:0008483">
    <property type="term" value="F:transaminase activity"/>
    <property type="evidence" value="ECO:0007669"/>
    <property type="project" value="InterPro"/>
</dbReference>
<dbReference type="NCBIfam" id="NF004856">
    <property type="entry name" value="PRK06209.1"/>
    <property type="match status" value="1"/>
</dbReference>
<dbReference type="RefSeq" id="WP_171583012.1">
    <property type="nucleotide sequence ID" value="NZ_JAAVLX010000011.1"/>
</dbReference>
<dbReference type="PANTHER" id="PTHR43713:SF3">
    <property type="entry name" value="GLUTAMATE-1-SEMIALDEHYDE 2,1-AMINOMUTASE 1, CHLOROPLASTIC-RELATED"/>
    <property type="match status" value="1"/>
</dbReference>
<dbReference type="EC" id="5.4.3.8" evidence="4"/>
<dbReference type="Gene3D" id="3.40.640.10">
    <property type="entry name" value="Type I PLP-dependent aspartate aminotransferase-like (Major domain)"/>
    <property type="match status" value="1"/>
</dbReference>
<evidence type="ECO:0000256" key="2">
    <source>
        <dbReference type="ARBA" id="ARBA00022898"/>
    </source>
</evidence>
<dbReference type="InterPro" id="IPR015422">
    <property type="entry name" value="PyrdxlP-dep_Trfase_small"/>
</dbReference>
<dbReference type="EMBL" id="JAAVLX010000011">
    <property type="protein sequence ID" value="NOJ43709.1"/>
    <property type="molecule type" value="Genomic_DNA"/>
</dbReference>
<keyword evidence="2 3" id="KW-0663">Pyridoxal phosphate</keyword>